<protein>
    <submittedName>
        <fullName evidence="3">Glycosyltransferase</fullName>
    </submittedName>
</protein>
<dbReference type="CDD" id="cd03801">
    <property type="entry name" value="GT4_PimA-like"/>
    <property type="match status" value="1"/>
</dbReference>
<dbReference type="InterPro" id="IPR001173">
    <property type="entry name" value="Glyco_trans_2-like"/>
</dbReference>
<accession>A0A928VUD2</accession>
<evidence type="ECO:0000313" key="3">
    <source>
        <dbReference type="EMBL" id="MBE9039614.1"/>
    </source>
</evidence>
<comment type="caution">
    <text evidence="3">The sequence shown here is derived from an EMBL/GenBank/DDBJ whole genome shotgun (WGS) entry which is preliminary data.</text>
</comment>
<dbReference type="InterPro" id="IPR001296">
    <property type="entry name" value="Glyco_trans_1"/>
</dbReference>
<dbReference type="InterPro" id="IPR029044">
    <property type="entry name" value="Nucleotide-diphossugar_trans"/>
</dbReference>
<dbReference type="CDD" id="cd00761">
    <property type="entry name" value="Glyco_tranf_GTA_type"/>
    <property type="match status" value="1"/>
</dbReference>
<name>A0A928VUD2_9CYAN</name>
<evidence type="ECO:0000259" key="1">
    <source>
        <dbReference type="Pfam" id="PF00534"/>
    </source>
</evidence>
<dbReference type="Proteomes" id="UP000621799">
    <property type="component" value="Unassembled WGS sequence"/>
</dbReference>
<dbReference type="Pfam" id="PF00534">
    <property type="entry name" value="Glycos_transf_1"/>
    <property type="match status" value="1"/>
</dbReference>
<dbReference type="SUPFAM" id="SSF53756">
    <property type="entry name" value="UDP-Glycosyltransferase/glycogen phosphorylase"/>
    <property type="match status" value="1"/>
</dbReference>
<feature type="domain" description="Glycosyltransferase 2-like" evidence="2">
    <location>
        <begin position="488"/>
        <end position="599"/>
    </location>
</feature>
<dbReference type="SUPFAM" id="SSF53448">
    <property type="entry name" value="Nucleotide-diphospho-sugar transferases"/>
    <property type="match status" value="1"/>
</dbReference>
<dbReference type="AlphaFoldDB" id="A0A928VUD2"/>
<dbReference type="PANTHER" id="PTHR12526:SF638">
    <property type="entry name" value="SPORE COAT PROTEIN SA"/>
    <property type="match status" value="1"/>
</dbReference>
<sequence>MTPMSQTEDWLSHLNSSDEFEVRFKPQILEKFAKSAPKIAVLASNEYEIISKNGGIGTYYTALSRKLAEDGWYVILLICQNERKFEGDSQIPALAHIFSPLEAVDVLELNPIHLEILETARQDSVGVWFDYQSFCCFLLVRAIVSQFPDSLVYVEFAAIWGFGYRTIQAKHAGLLGQKCLTAVTTHGSFEWLREINRRYVVNNIPWLWRSYHYEQVSYEQADLTFFPSYFLMEKEKSYGWRAPHAQNLPYFIPHIDLTTTPDRITELLEGELKTDKICVIFFGRLEERKGLCTFVEGIKQLEPSISEKIQVIFLGKIVSLESPKLSHLNSQEYIDREFGNEVPYKIFTDFFSQEAISLINGLSHPIVCLTSLQENFPNTALEMGQIPISIVASDTGGFRETLGLLSRTDCVRWFEPGDSHSFRETIAEAIAAHPETPLVPTRESFDEVDRRLLKQRLEFMDEKLTISKEPSNPKVTIGITGFEPDESFLQCLVKLDRQTYQNLEVLVLYQTSPEMETAIATAREKFPNYQFIESDENLSLGAAYNLLVELATGEYCLHFLTHNTALPFMVEKFAEAAVSADADAIVALQMKVGSQVKAVNLMECSLLKLLEFDRDRDVCALFSKQLLTEFKYSEIRELQAVNWHLVAAAIATGKQMAYYPYPLYLSQDNPQFAIDLADWPKERYYLRQYLSQIDSSKWAQRQLNLLLSGMEQLLQGGQSHAQVQEVQGALDWQKAEAEKWKAQMQAWMETAYLMQDEIEMLQTQEFAVEEVTVQ</sequence>
<evidence type="ECO:0000313" key="4">
    <source>
        <dbReference type="Proteomes" id="UP000621799"/>
    </source>
</evidence>
<keyword evidence="4" id="KW-1185">Reference proteome</keyword>
<dbReference type="Gene3D" id="3.90.550.10">
    <property type="entry name" value="Spore Coat Polysaccharide Biosynthesis Protein SpsA, Chain A"/>
    <property type="match status" value="1"/>
</dbReference>
<dbReference type="Pfam" id="PF00535">
    <property type="entry name" value="Glycos_transf_2"/>
    <property type="match status" value="1"/>
</dbReference>
<dbReference type="PANTHER" id="PTHR12526">
    <property type="entry name" value="GLYCOSYLTRANSFERASE"/>
    <property type="match status" value="1"/>
</dbReference>
<dbReference type="EMBL" id="JADEXN010000020">
    <property type="protein sequence ID" value="MBE9039614.1"/>
    <property type="molecule type" value="Genomic_DNA"/>
</dbReference>
<evidence type="ECO:0000259" key="2">
    <source>
        <dbReference type="Pfam" id="PF00535"/>
    </source>
</evidence>
<gene>
    <name evidence="3" type="ORF">IQ235_02235</name>
</gene>
<organism evidence="3 4">
    <name type="scientific">Zarconia navalis LEGE 11467</name>
    <dbReference type="NCBI Taxonomy" id="1828826"/>
    <lineage>
        <taxon>Bacteria</taxon>
        <taxon>Bacillati</taxon>
        <taxon>Cyanobacteriota</taxon>
        <taxon>Cyanophyceae</taxon>
        <taxon>Oscillatoriophycideae</taxon>
        <taxon>Oscillatoriales</taxon>
        <taxon>Oscillatoriales incertae sedis</taxon>
        <taxon>Zarconia</taxon>
        <taxon>Zarconia navalis</taxon>
    </lineage>
</organism>
<reference evidence="3" key="1">
    <citation type="submission" date="2020-10" db="EMBL/GenBank/DDBJ databases">
        <authorList>
            <person name="Castelo-Branco R."/>
            <person name="Eusebio N."/>
            <person name="Adriana R."/>
            <person name="Vieira A."/>
            <person name="Brugerolle De Fraissinette N."/>
            <person name="Rezende De Castro R."/>
            <person name="Schneider M.P."/>
            <person name="Vasconcelos V."/>
            <person name="Leao P.N."/>
        </authorList>
    </citation>
    <scope>NUCLEOTIDE SEQUENCE</scope>
    <source>
        <strain evidence="3">LEGE 11467</strain>
    </source>
</reference>
<proteinExistence type="predicted"/>
<dbReference type="Gene3D" id="3.40.50.2000">
    <property type="entry name" value="Glycogen Phosphorylase B"/>
    <property type="match status" value="1"/>
</dbReference>
<dbReference type="GO" id="GO:0016757">
    <property type="term" value="F:glycosyltransferase activity"/>
    <property type="evidence" value="ECO:0007669"/>
    <property type="project" value="InterPro"/>
</dbReference>
<feature type="domain" description="Glycosyl transferase family 1" evidence="1">
    <location>
        <begin position="271"/>
        <end position="431"/>
    </location>
</feature>